<accession>A0AA41BKE7</accession>
<proteinExistence type="predicted"/>
<reference evidence="1" key="1">
    <citation type="submission" date="2020-10" db="EMBL/GenBank/DDBJ databases">
        <title>New Zealand Leptospira genomics.</title>
        <authorList>
            <person name="Wilkinson D.A."/>
            <person name="Nisa S."/>
            <person name="Moinet M."/>
            <person name="Benschop J."/>
        </authorList>
    </citation>
    <scope>NUCLEOTIDE SEQUENCE</scope>
    <source>
        <strain evidence="1">ESR8</strain>
    </source>
</reference>
<comment type="caution">
    <text evidence="1">The sequence shown here is derived from an EMBL/GenBank/DDBJ whole genome shotgun (WGS) entry which is preliminary data.</text>
</comment>
<name>A0AA41BKE7_LEPIR</name>
<organism evidence="1 2">
    <name type="scientific">Leptospira interrogans serovar Pomona</name>
    <dbReference type="NCBI Taxonomy" id="44276"/>
    <lineage>
        <taxon>Bacteria</taxon>
        <taxon>Pseudomonadati</taxon>
        <taxon>Spirochaetota</taxon>
        <taxon>Spirochaetia</taxon>
        <taxon>Leptospirales</taxon>
        <taxon>Leptospiraceae</taxon>
        <taxon>Leptospira</taxon>
    </lineage>
</organism>
<protein>
    <submittedName>
        <fullName evidence="1">Uncharacterized protein</fullName>
    </submittedName>
</protein>
<dbReference type="AlphaFoldDB" id="A0AA41BKE7"/>
<dbReference type="EMBL" id="JADDXF010000079">
    <property type="protein sequence ID" value="MBE8431885.1"/>
    <property type="molecule type" value="Genomic_DNA"/>
</dbReference>
<evidence type="ECO:0000313" key="1">
    <source>
        <dbReference type="EMBL" id="MBE8431885.1"/>
    </source>
</evidence>
<dbReference type="Proteomes" id="UP000644282">
    <property type="component" value="Unassembled WGS sequence"/>
</dbReference>
<evidence type="ECO:0000313" key="2">
    <source>
        <dbReference type="Proteomes" id="UP000644282"/>
    </source>
</evidence>
<sequence>MSKVNKNKKKLAAEQREELLSTLKDRFAKNMNRHKDLEWTKSLSQNLFTGHSK</sequence>
<dbReference type="RefSeq" id="WP_002071110.1">
    <property type="nucleotide sequence ID" value="NZ_CP186594.1"/>
</dbReference>
<gene>
    <name evidence="1" type="ORF">IQB77_19025</name>
</gene>